<evidence type="ECO:0000256" key="1">
    <source>
        <dbReference type="SAM" id="Phobius"/>
    </source>
</evidence>
<dbReference type="AlphaFoldDB" id="A0A927FAM8"/>
<protein>
    <submittedName>
        <fullName evidence="2">Nitrate reductase cytochrome c-type subunit</fullName>
    </submittedName>
</protein>
<keyword evidence="1" id="KW-0472">Membrane</keyword>
<evidence type="ECO:0000313" key="2">
    <source>
        <dbReference type="EMBL" id="MBD5780851.1"/>
    </source>
</evidence>
<reference evidence="2" key="1">
    <citation type="submission" date="2020-09" db="EMBL/GenBank/DDBJ databases">
        <title>Pelagicoccus enzymogenes sp. nov. with an EPS production, isolated from marine sediment.</title>
        <authorList>
            <person name="Feng X."/>
        </authorList>
    </citation>
    <scope>NUCLEOTIDE SEQUENCE</scope>
    <source>
        <strain evidence="2">NFK12</strain>
    </source>
</reference>
<sequence>MNAPNPKRNKSTAATTVLVAAVFTVSVSGFFMGLRQTVSESSAQLVLTEKSHGETDTHSAAIPAPSYSEIGKAGYSPNAAWKSRLSDLAPNDAFDSMVTSDVEELRFRRERRRAYDGAPPVVPHPIDQHTAESCLQCHGQALRIGDVVAPAISHPEYTSCTQCHVSTKGLGSQWNTADFDLHTGNRFGGYHQALQGKKAYPDSPPTIPHNVHMRQNCMSCHGPLGTSPIRTSHPERQSCNQCHVPGLEVDKTNFSESPFPFWERLSEGEASE</sequence>
<keyword evidence="1" id="KW-0812">Transmembrane</keyword>
<keyword evidence="3" id="KW-1185">Reference proteome</keyword>
<feature type="transmembrane region" description="Helical" evidence="1">
    <location>
        <begin position="12"/>
        <end position="34"/>
    </location>
</feature>
<accession>A0A927FAM8</accession>
<dbReference type="EMBL" id="JACYFG010000038">
    <property type="protein sequence ID" value="MBD5780851.1"/>
    <property type="molecule type" value="Genomic_DNA"/>
</dbReference>
<evidence type="ECO:0000313" key="3">
    <source>
        <dbReference type="Proteomes" id="UP000622317"/>
    </source>
</evidence>
<name>A0A927FAM8_9BACT</name>
<dbReference type="SUPFAM" id="SSF48695">
    <property type="entry name" value="Multiheme cytochromes"/>
    <property type="match status" value="1"/>
</dbReference>
<comment type="caution">
    <text evidence="2">The sequence shown here is derived from an EMBL/GenBank/DDBJ whole genome shotgun (WGS) entry which is preliminary data.</text>
</comment>
<gene>
    <name evidence="2" type="ORF">IEN85_15235</name>
</gene>
<organism evidence="2 3">
    <name type="scientific">Pelagicoccus enzymogenes</name>
    <dbReference type="NCBI Taxonomy" id="2773457"/>
    <lineage>
        <taxon>Bacteria</taxon>
        <taxon>Pseudomonadati</taxon>
        <taxon>Verrucomicrobiota</taxon>
        <taxon>Opitutia</taxon>
        <taxon>Puniceicoccales</taxon>
        <taxon>Pelagicoccaceae</taxon>
        <taxon>Pelagicoccus</taxon>
    </lineage>
</organism>
<keyword evidence="1" id="KW-1133">Transmembrane helix</keyword>
<proteinExistence type="predicted"/>
<dbReference type="Gene3D" id="3.90.10.10">
    <property type="entry name" value="Cytochrome C3"/>
    <property type="match status" value="1"/>
</dbReference>
<dbReference type="Proteomes" id="UP000622317">
    <property type="component" value="Unassembled WGS sequence"/>
</dbReference>
<dbReference type="GO" id="GO:0009061">
    <property type="term" value="P:anaerobic respiration"/>
    <property type="evidence" value="ECO:0007669"/>
    <property type="project" value="InterPro"/>
</dbReference>
<dbReference type="RefSeq" id="WP_191617959.1">
    <property type="nucleotide sequence ID" value="NZ_JACYFG010000038.1"/>
</dbReference>
<dbReference type="InterPro" id="IPR036280">
    <property type="entry name" value="Multihaem_cyt_sf"/>
</dbReference>